<evidence type="ECO:0000313" key="7">
    <source>
        <dbReference type="Proteomes" id="UP000730739"/>
    </source>
</evidence>
<sequence>MSYAMYYANVEKGGASQMTFASHAFPRVLETSIFRIGLDDSDKAHLGSLGFILRRYPPHAVISRQGDGEDRIFVIHSGWSCISTDLADGERQILDFPQKGEFVASRAFEGEAPESFTAQTELMVFEAPAKAFVAGLAHSPSLAGVLLGAVARQRAILVQHLTNLGRRSALIRTAHLLLELGVRLEKANAAKKYGFECPLTQYDLADALGLTAIHVNRMLRELRERGYLEFRHGSVHFLNREGLEHFAEFDAGYLRLPGET</sequence>
<keyword evidence="7" id="KW-1185">Reference proteome</keyword>
<protein>
    <submittedName>
        <fullName evidence="6">CRP-like cAMP-binding protein</fullName>
    </submittedName>
</protein>
<evidence type="ECO:0000259" key="4">
    <source>
        <dbReference type="PROSITE" id="PS50042"/>
    </source>
</evidence>
<evidence type="ECO:0000313" key="6">
    <source>
        <dbReference type="EMBL" id="MBP2234664.1"/>
    </source>
</evidence>
<organism evidence="6 7">
    <name type="scientific">Sinorhizobium kostiense</name>
    <dbReference type="NCBI Taxonomy" id="76747"/>
    <lineage>
        <taxon>Bacteria</taxon>
        <taxon>Pseudomonadati</taxon>
        <taxon>Pseudomonadota</taxon>
        <taxon>Alphaproteobacteria</taxon>
        <taxon>Hyphomicrobiales</taxon>
        <taxon>Rhizobiaceae</taxon>
        <taxon>Sinorhizobium/Ensifer group</taxon>
        <taxon>Sinorhizobium</taxon>
    </lineage>
</organism>
<dbReference type="InterPro" id="IPR012318">
    <property type="entry name" value="HTH_CRP"/>
</dbReference>
<evidence type="ECO:0000256" key="2">
    <source>
        <dbReference type="ARBA" id="ARBA00023125"/>
    </source>
</evidence>
<comment type="caution">
    <text evidence="6">The sequence shown here is derived from an EMBL/GenBank/DDBJ whole genome shotgun (WGS) entry which is preliminary data.</text>
</comment>
<dbReference type="InterPro" id="IPR000595">
    <property type="entry name" value="cNMP-bd_dom"/>
</dbReference>
<dbReference type="Proteomes" id="UP000730739">
    <property type="component" value="Unassembled WGS sequence"/>
</dbReference>
<feature type="domain" description="Cyclic nucleotide-binding" evidence="4">
    <location>
        <begin position="54"/>
        <end position="118"/>
    </location>
</feature>
<dbReference type="InterPro" id="IPR036390">
    <property type="entry name" value="WH_DNA-bd_sf"/>
</dbReference>
<name>A0ABS4QW01_9HYPH</name>
<keyword evidence="2" id="KW-0238">DNA-binding</keyword>
<dbReference type="RefSeq" id="WP_328243198.1">
    <property type="nucleotide sequence ID" value="NZ_JAGILA010000001.1"/>
</dbReference>
<feature type="domain" description="HTH crp-type" evidence="5">
    <location>
        <begin position="167"/>
        <end position="241"/>
    </location>
</feature>
<evidence type="ECO:0000256" key="3">
    <source>
        <dbReference type="ARBA" id="ARBA00023163"/>
    </source>
</evidence>
<keyword evidence="1" id="KW-0805">Transcription regulation</keyword>
<dbReference type="PROSITE" id="PS50042">
    <property type="entry name" value="CNMP_BINDING_3"/>
    <property type="match status" value="1"/>
</dbReference>
<dbReference type="EMBL" id="JAGILA010000001">
    <property type="protein sequence ID" value="MBP2234664.1"/>
    <property type="molecule type" value="Genomic_DNA"/>
</dbReference>
<dbReference type="SUPFAM" id="SSF46785">
    <property type="entry name" value="Winged helix' DNA-binding domain"/>
    <property type="match status" value="1"/>
</dbReference>
<proteinExistence type="predicted"/>
<dbReference type="InterPro" id="IPR014710">
    <property type="entry name" value="RmlC-like_jellyroll"/>
</dbReference>
<reference evidence="6 7" key="1">
    <citation type="submission" date="2021-03" db="EMBL/GenBank/DDBJ databases">
        <title>Genomic Encyclopedia of Type Strains, Phase IV (KMG-IV): sequencing the most valuable type-strain genomes for metagenomic binning, comparative biology and taxonomic classification.</title>
        <authorList>
            <person name="Goeker M."/>
        </authorList>
    </citation>
    <scope>NUCLEOTIDE SEQUENCE [LARGE SCALE GENOMIC DNA]</scope>
    <source>
        <strain evidence="6 7">DSM 13372</strain>
    </source>
</reference>
<evidence type="ECO:0000256" key="1">
    <source>
        <dbReference type="ARBA" id="ARBA00023015"/>
    </source>
</evidence>
<dbReference type="PROSITE" id="PS51063">
    <property type="entry name" value="HTH_CRP_2"/>
    <property type="match status" value="1"/>
</dbReference>
<accession>A0ABS4QW01</accession>
<dbReference type="InterPro" id="IPR018490">
    <property type="entry name" value="cNMP-bd_dom_sf"/>
</dbReference>
<dbReference type="SUPFAM" id="SSF51206">
    <property type="entry name" value="cAMP-binding domain-like"/>
    <property type="match status" value="1"/>
</dbReference>
<gene>
    <name evidence="6" type="ORF">J2Z31_001154</name>
</gene>
<dbReference type="Gene3D" id="2.60.120.10">
    <property type="entry name" value="Jelly Rolls"/>
    <property type="match status" value="1"/>
</dbReference>
<dbReference type="Pfam" id="PF00027">
    <property type="entry name" value="cNMP_binding"/>
    <property type="match status" value="1"/>
</dbReference>
<keyword evidence="3" id="KW-0804">Transcription</keyword>
<dbReference type="CDD" id="cd00038">
    <property type="entry name" value="CAP_ED"/>
    <property type="match status" value="1"/>
</dbReference>
<evidence type="ECO:0000259" key="5">
    <source>
        <dbReference type="PROSITE" id="PS51063"/>
    </source>
</evidence>
<dbReference type="SMART" id="SM00100">
    <property type="entry name" value="cNMP"/>
    <property type="match status" value="1"/>
</dbReference>
<dbReference type="Pfam" id="PF13545">
    <property type="entry name" value="HTH_Crp_2"/>
    <property type="match status" value="1"/>
</dbReference>